<dbReference type="AlphaFoldDB" id="A0ABD4DMQ9"/>
<evidence type="ECO:0000313" key="4">
    <source>
        <dbReference type="Proteomes" id="UP000064412"/>
    </source>
</evidence>
<sequence>MKIQIVLLFLLLSVFGYVNAQTQCNCNDALQKIILKIESEYPGFDIKTKDKLLYNSVKESTTKLALENKNPSECLDILKAYTGFFKDRHIWVLPNEYLSQQNTISKNTETKTSKPANIDLKRFKKDIVTKPNQFEGIWKDDNYEIGVKKVNQNEYIGFIIKADPKYWKPNEIKFRLFADGTYEYYTQDRSVQKGKYKIYDSSILFFDTSRFSFTKQLPAATLNQEEIKDKINDINGFYVKKLTPRTTLIKLQSFSYIFLDVIKAMLEKNKKLIENSEFMIIDVRDNGGGTDNAYSAILPYISTNPIRSVGAEYLSSENFIRNSQKYLQGLEKDSIKNKDEINDLRKRIVLLKENLGKYVNFSDKKVNIENINYAPKSPSQIVVLANNHTGSAAENFLLRAKQSKKVKIMGIPSSGVLDYANAMFFEYGCDNYKLLMPTYRSFRLPDYPIDNIGVQPDIYLDTSISDWVKYAVDYMEN</sequence>
<evidence type="ECO:0000259" key="2">
    <source>
        <dbReference type="Pfam" id="PF03572"/>
    </source>
</evidence>
<feature type="domain" description="Tail specific protease" evidence="2">
    <location>
        <begin position="247"/>
        <end position="459"/>
    </location>
</feature>
<protein>
    <recommendedName>
        <fullName evidence="2">Tail specific protease domain-containing protein</fullName>
    </recommendedName>
</protein>
<proteinExistence type="predicted"/>
<feature type="signal peptide" evidence="1">
    <location>
        <begin position="1"/>
        <end position="20"/>
    </location>
</feature>
<dbReference type="EMBL" id="LNOI01000001">
    <property type="protein sequence ID" value="KUY20021.1"/>
    <property type="molecule type" value="Genomic_DNA"/>
</dbReference>
<dbReference type="Pfam" id="PF03572">
    <property type="entry name" value="Peptidase_S41"/>
    <property type="match status" value="1"/>
</dbReference>
<dbReference type="RefSeq" id="WP_059343891.1">
    <property type="nucleotide sequence ID" value="NZ_CP140570.1"/>
</dbReference>
<keyword evidence="1" id="KW-0732">Signal</keyword>
<organism evidence="3 4">
    <name type="scientific">Elizabethkingia miricola</name>
    <name type="common">Chryseobacterium miricola</name>
    <dbReference type="NCBI Taxonomy" id="172045"/>
    <lineage>
        <taxon>Bacteria</taxon>
        <taxon>Pseudomonadati</taxon>
        <taxon>Bacteroidota</taxon>
        <taxon>Flavobacteriia</taxon>
        <taxon>Flavobacteriales</taxon>
        <taxon>Weeksellaceae</taxon>
        <taxon>Elizabethkingia</taxon>
    </lineage>
</organism>
<comment type="caution">
    <text evidence="3">The sequence shown here is derived from an EMBL/GenBank/DDBJ whole genome shotgun (WGS) entry which is preliminary data.</text>
</comment>
<dbReference type="InterPro" id="IPR029045">
    <property type="entry name" value="ClpP/crotonase-like_dom_sf"/>
</dbReference>
<reference evidence="3 4" key="1">
    <citation type="submission" date="2015-11" db="EMBL/GenBank/DDBJ databases">
        <authorList>
            <person name="Nicholson A.C."/>
            <person name="Humrighouse B.W."/>
            <person name="Graziano J."/>
            <person name="Lasker B."/>
            <person name="Whitney A.M."/>
            <person name="Mcquiston J.R."/>
        </authorList>
    </citation>
    <scope>NUCLEOTIDE SEQUENCE [LARGE SCALE GENOMIC DNA]</scope>
    <source>
        <strain evidence="3 4">G4071</strain>
    </source>
</reference>
<evidence type="ECO:0000313" key="3">
    <source>
        <dbReference type="EMBL" id="KUY20021.1"/>
    </source>
</evidence>
<evidence type="ECO:0000256" key="1">
    <source>
        <dbReference type="SAM" id="SignalP"/>
    </source>
</evidence>
<dbReference type="SUPFAM" id="SSF52096">
    <property type="entry name" value="ClpP/crotonase"/>
    <property type="match status" value="1"/>
</dbReference>
<dbReference type="InterPro" id="IPR005151">
    <property type="entry name" value="Tail-specific_protease"/>
</dbReference>
<feature type="chain" id="PRO_5044794978" description="Tail specific protease domain-containing protein" evidence="1">
    <location>
        <begin position="21"/>
        <end position="477"/>
    </location>
</feature>
<accession>A0ABD4DMQ9</accession>
<dbReference type="Proteomes" id="UP000064412">
    <property type="component" value="Unassembled WGS sequence"/>
</dbReference>
<gene>
    <name evidence="3" type="ORF">ATB95_03610</name>
</gene>
<dbReference type="Gene3D" id="3.90.226.10">
    <property type="entry name" value="2-enoyl-CoA Hydratase, Chain A, domain 1"/>
    <property type="match status" value="1"/>
</dbReference>
<name>A0ABD4DMQ9_ELIMR</name>